<evidence type="ECO:0000313" key="9">
    <source>
        <dbReference type="Proteomes" id="UP000286931"/>
    </source>
</evidence>
<proteinExistence type="predicted"/>
<dbReference type="SUPFAM" id="SSF51905">
    <property type="entry name" value="FAD/NAD(P)-binding domain"/>
    <property type="match status" value="1"/>
</dbReference>
<feature type="domain" description="FAD dependent oxidoreductase" evidence="7">
    <location>
        <begin position="57"/>
        <end position="409"/>
    </location>
</feature>
<comment type="pathway">
    <text evidence="1">Cofactor biosynthesis; thiamine diphosphate biosynthesis.</text>
</comment>
<evidence type="ECO:0000259" key="7">
    <source>
        <dbReference type="Pfam" id="PF01266"/>
    </source>
</evidence>
<dbReference type="Gene3D" id="3.50.50.60">
    <property type="entry name" value="FAD/NAD(P)-binding domain"/>
    <property type="match status" value="1"/>
</dbReference>
<evidence type="ECO:0000256" key="2">
    <source>
        <dbReference type="ARBA" id="ARBA00022977"/>
    </source>
</evidence>
<keyword evidence="2" id="KW-0784">Thiamine biosynthesis</keyword>
<evidence type="ECO:0000256" key="4">
    <source>
        <dbReference type="ARBA" id="ARBA00049872"/>
    </source>
</evidence>
<dbReference type="NCBIfam" id="TIGR02352">
    <property type="entry name" value="thiamin_ThiO"/>
    <property type="match status" value="1"/>
</dbReference>
<comment type="caution">
    <text evidence="8">The sequence shown here is derived from an EMBL/GenBank/DDBJ whole genome shotgun (WGS) entry which is preliminary data.</text>
</comment>
<evidence type="ECO:0000313" key="8">
    <source>
        <dbReference type="EMBL" id="GCD96244.1"/>
    </source>
</evidence>
<accession>A0A401YNP5</accession>
<gene>
    <name evidence="8" type="primary">thiO</name>
    <name evidence="8" type="ORF">EHYA_03929</name>
</gene>
<dbReference type="Proteomes" id="UP000286931">
    <property type="component" value="Unassembled WGS sequence"/>
</dbReference>
<keyword evidence="3" id="KW-0560">Oxidoreductase</keyword>
<dbReference type="GO" id="GO:0043799">
    <property type="term" value="F:glycine oxidase activity"/>
    <property type="evidence" value="ECO:0007669"/>
    <property type="project" value="UniProtKB-EC"/>
</dbReference>
<dbReference type="InterPro" id="IPR036188">
    <property type="entry name" value="FAD/NAD-bd_sf"/>
</dbReference>
<dbReference type="GO" id="GO:0009228">
    <property type="term" value="P:thiamine biosynthetic process"/>
    <property type="evidence" value="ECO:0007669"/>
    <property type="project" value="UniProtKB-KW"/>
</dbReference>
<dbReference type="GO" id="GO:0009229">
    <property type="term" value="P:thiamine diphosphate biosynthetic process"/>
    <property type="evidence" value="ECO:0007669"/>
    <property type="project" value="UniProtKB-UniPathway"/>
</dbReference>
<sequence length="438" mass="45724">MAPGACRSVERSREPGETGLRGGLRAPDRPNLIRVIPAKGVLLIMSNTGTAGPPGVDVVVVGAGVVGLSIAWRARTRHGLAVTVVDPAPGTGASHAAAGMLTPVSELQYGEESLLRLSIESARRYPEFAAELADAAGLPSGYRACGTIAVALDADDRAVLKDLHAYQERLGLRSDRLTSRECRRLEPMLSPAITGGLHVGDDHQIDNRALVAALLAACARAGVTIVREGVERVLVAAERAYGVRLRDGRALTADQVLLAAGCHSARIPGLPPEVVPPVRPVKGEILRLSVPSAMRPLLSRNIRGVVKGGSMYLVPRVSGELVIGATEHDLGFDTEVTAGGVYELLRDAHELVPGVTELPLVETLAGLRPGSPDNAPILGRSALAGLVVATGHHRHGILLTPITADTVADVLAHGTTPDLIAPFGPDRFTTSAARKVMA</sequence>
<dbReference type="EMBL" id="BIFH01000020">
    <property type="protein sequence ID" value="GCD96244.1"/>
    <property type="molecule type" value="Genomic_DNA"/>
</dbReference>
<dbReference type="EC" id="1.4.3.19" evidence="5"/>
<name>A0A401YNP5_9ACTN</name>
<dbReference type="Pfam" id="PF01266">
    <property type="entry name" value="DAO"/>
    <property type="match status" value="1"/>
</dbReference>
<evidence type="ECO:0000256" key="5">
    <source>
        <dbReference type="ARBA" id="ARBA00050018"/>
    </source>
</evidence>
<dbReference type="InterPro" id="IPR006076">
    <property type="entry name" value="FAD-dep_OxRdtase"/>
</dbReference>
<dbReference type="GO" id="GO:0005737">
    <property type="term" value="C:cytoplasm"/>
    <property type="evidence" value="ECO:0007669"/>
    <property type="project" value="TreeGrafter"/>
</dbReference>
<reference evidence="8 9" key="1">
    <citation type="submission" date="2018-12" db="EMBL/GenBank/DDBJ databases">
        <title>Draft genome sequence of Embleya hyalina NBRC 13850T.</title>
        <authorList>
            <person name="Komaki H."/>
            <person name="Hosoyama A."/>
            <person name="Kimura A."/>
            <person name="Ichikawa N."/>
            <person name="Tamura T."/>
        </authorList>
    </citation>
    <scope>NUCLEOTIDE SEQUENCE [LARGE SCALE GENOMIC DNA]</scope>
    <source>
        <strain evidence="8 9">NBRC 13850</strain>
    </source>
</reference>
<dbReference type="PANTHER" id="PTHR13847">
    <property type="entry name" value="SARCOSINE DEHYDROGENASE-RELATED"/>
    <property type="match status" value="1"/>
</dbReference>
<dbReference type="SUPFAM" id="SSF54373">
    <property type="entry name" value="FAD-linked reductases, C-terminal domain"/>
    <property type="match status" value="1"/>
</dbReference>
<evidence type="ECO:0000256" key="3">
    <source>
        <dbReference type="ARBA" id="ARBA00023002"/>
    </source>
</evidence>
<evidence type="ECO:0000256" key="6">
    <source>
        <dbReference type="SAM" id="MobiDB-lite"/>
    </source>
</evidence>
<dbReference type="InterPro" id="IPR012727">
    <property type="entry name" value="Gly_oxidase_ThiO"/>
</dbReference>
<dbReference type="GO" id="GO:0050660">
    <property type="term" value="F:flavin adenine dinucleotide binding"/>
    <property type="evidence" value="ECO:0007669"/>
    <property type="project" value="InterPro"/>
</dbReference>
<organism evidence="8 9">
    <name type="scientific">Embleya hyalina</name>
    <dbReference type="NCBI Taxonomy" id="516124"/>
    <lineage>
        <taxon>Bacteria</taxon>
        <taxon>Bacillati</taxon>
        <taxon>Actinomycetota</taxon>
        <taxon>Actinomycetes</taxon>
        <taxon>Kitasatosporales</taxon>
        <taxon>Streptomycetaceae</taxon>
        <taxon>Embleya</taxon>
    </lineage>
</organism>
<dbReference type="AlphaFoldDB" id="A0A401YNP5"/>
<feature type="region of interest" description="Disordered" evidence="6">
    <location>
        <begin position="1"/>
        <end position="25"/>
    </location>
</feature>
<dbReference type="UniPathway" id="UPA00060"/>
<keyword evidence="9" id="KW-1185">Reference proteome</keyword>
<comment type="catalytic activity">
    <reaction evidence="4">
        <text>glycine + O2 + H2O = glyoxylate + H2O2 + NH4(+)</text>
        <dbReference type="Rhea" id="RHEA:11532"/>
        <dbReference type="ChEBI" id="CHEBI:15377"/>
        <dbReference type="ChEBI" id="CHEBI:15379"/>
        <dbReference type="ChEBI" id="CHEBI:16240"/>
        <dbReference type="ChEBI" id="CHEBI:28938"/>
        <dbReference type="ChEBI" id="CHEBI:36655"/>
        <dbReference type="ChEBI" id="CHEBI:57305"/>
        <dbReference type="EC" id="1.4.3.19"/>
    </reaction>
</comment>
<protein>
    <recommendedName>
        <fullName evidence="5">glycine oxidase</fullName>
        <ecNumber evidence="5">1.4.3.19</ecNumber>
    </recommendedName>
</protein>
<evidence type="ECO:0000256" key="1">
    <source>
        <dbReference type="ARBA" id="ARBA00004948"/>
    </source>
</evidence>
<dbReference type="Gene3D" id="3.30.9.10">
    <property type="entry name" value="D-Amino Acid Oxidase, subunit A, domain 2"/>
    <property type="match status" value="1"/>
</dbReference>
<dbReference type="PANTHER" id="PTHR13847:SF289">
    <property type="entry name" value="GLYCINE OXIDASE"/>
    <property type="match status" value="1"/>
</dbReference>